<name>A0A9D9EDH5_9BACT</name>
<dbReference type="PIRSF" id="PIRSF003230">
    <property type="entry name" value="YbgC"/>
    <property type="match status" value="1"/>
</dbReference>
<keyword evidence="2" id="KW-0378">Hydrolase</keyword>
<dbReference type="InterPro" id="IPR050563">
    <property type="entry name" value="4-hydroxybenzoyl-CoA_TE"/>
</dbReference>
<accession>A0A9D9EDH5</accession>
<comment type="similarity">
    <text evidence="1">Belongs to the 4-hydroxybenzoyl-CoA thioesterase family.</text>
</comment>
<proteinExistence type="inferred from homology"/>
<dbReference type="GO" id="GO:0047617">
    <property type="term" value="F:fatty acyl-CoA hydrolase activity"/>
    <property type="evidence" value="ECO:0007669"/>
    <property type="project" value="TreeGrafter"/>
</dbReference>
<dbReference type="InterPro" id="IPR029069">
    <property type="entry name" value="HotDog_dom_sf"/>
</dbReference>
<reference evidence="3" key="1">
    <citation type="submission" date="2020-10" db="EMBL/GenBank/DDBJ databases">
        <authorList>
            <person name="Gilroy R."/>
        </authorList>
    </citation>
    <scope>NUCLEOTIDE SEQUENCE</scope>
    <source>
        <strain evidence="3">D5-748</strain>
    </source>
</reference>
<reference evidence="3" key="2">
    <citation type="journal article" date="2021" name="PeerJ">
        <title>Extensive microbial diversity within the chicken gut microbiome revealed by metagenomics and culture.</title>
        <authorList>
            <person name="Gilroy R."/>
            <person name="Ravi A."/>
            <person name="Getino M."/>
            <person name="Pursley I."/>
            <person name="Horton D.L."/>
            <person name="Alikhan N.F."/>
            <person name="Baker D."/>
            <person name="Gharbi K."/>
            <person name="Hall N."/>
            <person name="Watson M."/>
            <person name="Adriaenssens E.M."/>
            <person name="Foster-Nyarko E."/>
            <person name="Jarju S."/>
            <person name="Secka A."/>
            <person name="Antonio M."/>
            <person name="Oren A."/>
            <person name="Chaudhuri R.R."/>
            <person name="La Ragione R."/>
            <person name="Hildebrand F."/>
            <person name="Pallen M.J."/>
        </authorList>
    </citation>
    <scope>NUCLEOTIDE SEQUENCE</scope>
    <source>
        <strain evidence="3">D5-748</strain>
    </source>
</reference>
<gene>
    <name evidence="3" type="ORF">IAC23_04020</name>
</gene>
<dbReference type="NCBIfam" id="TIGR00051">
    <property type="entry name" value="YbgC/FadM family acyl-CoA thioesterase"/>
    <property type="match status" value="1"/>
</dbReference>
<evidence type="ECO:0000313" key="3">
    <source>
        <dbReference type="EMBL" id="MBO8444848.1"/>
    </source>
</evidence>
<evidence type="ECO:0000313" key="4">
    <source>
        <dbReference type="Proteomes" id="UP000823619"/>
    </source>
</evidence>
<dbReference type="Proteomes" id="UP000823619">
    <property type="component" value="Unassembled WGS sequence"/>
</dbReference>
<dbReference type="AlphaFoldDB" id="A0A9D9EDH5"/>
<comment type="caution">
    <text evidence="3">The sequence shown here is derived from an EMBL/GenBank/DDBJ whole genome shotgun (WGS) entry which is preliminary data.</text>
</comment>
<dbReference type="InterPro" id="IPR006684">
    <property type="entry name" value="YbgC/YbaW"/>
</dbReference>
<dbReference type="Pfam" id="PF13279">
    <property type="entry name" value="4HBT_2"/>
    <property type="match status" value="1"/>
</dbReference>
<evidence type="ECO:0000256" key="1">
    <source>
        <dbReference type="ARBA" id="ARBA00005953"/>
    </source>
</evidence>
<organism evidence="3 4">
    <name type="scientific">Candidatus Cryptobacteroides merdavium</name>
    <dbReference type="NCBI Taxonomy" id="2840769"/>
    <lineage>
        <taxon>Bacteria</taxon>
        <taxon>Pseudomonadati</taxon>
        <taxon>Bacteroidota</taxon>
        <taxon>Bacteroidia</taxon>
        <taxon>Bacteroidales</taxon>
        <taxon>Candidatus Cryptobacteroides</taxon>
    </lineage>
</organism>
<dbReference type="PANTHER" id="PTHR31793:SF27">
    <property type="entry name" value="NOVEL THIOESTERASE SUPERFAMILY DOMAIN AND SAPOSIN A-TYPE DOMAIN CONTAINING PROTEIN (0610012H03RIK)"/>
    <property type="match status" value="1"/>
</dbReference>
<dbReference type="SUPFAM" id="SSF54637">
    <property type="entry name" value="Thioesterase/thiol ester dehydrase-isomerase"/>
    <property type="match status" value="1"/>
</dbReference>
<dbReference type="Gene3D" id="3.10.129.10">
    <property type="entry name" value="Hotdog Thioesterase"/>
    <property type="match status" value="1"/>
</dbReference>
<dbReference type="CDD" id="cd00586">
    <property type="entry name" value="4HBT"/>
    <property type="match status" value="1"/>
</dbReference>
<protein>
    <submittedName>
        <fullName evidence="3">Acyl-CoA thioesterase</fullName>
    </submittedName>
</protein>
<dbReference type="PANTHER" id="PTHR31793">
    <property type="entry name" value="4-HYDROXYBENZOYL-COA THIOESTERASE FAMILY MEMBER"/>
    <property type="match status" value="1"/>
</dbReference>
<evidence type="ECO:0000256" key="2">
    <source>
        <dbReference type="ARBA" id="ARBA00022801"/>
    </source>
</evidence>
<sequence>MMRSELELDVRYYETDQMGIVHHSNYVRYFECGRSDMMQKAGLPIEVIEAAGVMLPVVSVECHYKTPAKMGDRVRIVSMIEKVPMAKLVVNSEIYNQDNVLLCTGTVVLGFIDSVTRHPVRCPESLASVIEKNME</sequence>
<dbReference type="EMBL" id="JADIMO010000044">
    <property type="protein sequence ID" value="MBO8444848.1"/>
    <property type="molecule type" value="Genomic_DNA"/>
</dbReference>